<feature type="domain" description="Ubiquitin-like protease family profile" evidence="6">
    <location>
        <begin position="203"/>
        <end position="237"/>
    </location>
</feature>
<evidence type="ECO:0000256" key="2">
    <source>
        <dbReference type="ARBA" id="ARBA00022670"/>
    </source>
</evidence>
<organism evidence="7 8">
    <name type="scientific">Setaria viridis</name>
    <name type="common">Green bristlegrass</name>
    <name type="synonym">Setaria italica subsp. viridis</name>
    <dbReference type="NCBI Taxonomy" id="4556"/>
    <lineage>
        <taxon>Eukaryota</taxon>
        <taxon>Viridiplantae</taxon>
        <taxon>Streptophyta</taxon>
        <taxon>Embryophyta</taxon>
        <taxon>Tracheophyta</taxon>
        <taxon>Spermatophyta</taxon>
        <taxon>Magnoliopsida</taxon>
        <taxon>Liliopsida</taxon>
        <taxon>Poales</taxon>
        <taxon>Poaceae</taxon>
        <taxon>PACMAD clade</taxon>
        <taxon>Panicoideae</taxon>
        <taxon>Panicodae</taxon>
        <taxon>Paniceae</taxon>
        <taxon>Cenchrinae</taxon>
        <taxon>Setaria</taxon>
    </lineage>
</organism>
<dbReference type="OMA" id="CFRHKLA"/>
<dbReference type="GO" id="GO:0005634">
    <property type="term" value="C:nucleus"/>
    <property type="evidence" value="ECO:0007669"/>
    <property type="project" value="TreeGrafter"/>
</dbReference>
<dbReference type="AlphaFoldDB" id="A0A4U6V3M0"/>
<dbReference type="SUPFAM" id="SSF54001">
    <property type="entry name" value="Cysteine proteinases"/>
    <property type="match status" value="1"/>
</dbReference>
<keyword evidence="2" id="KW-0645">Protease</keyword>
<sequence>MDSYNIESSNADCLDSRPLKKPKCEQLNDCDLSPSPRSSTSLASSCNNIESSHVYDLDARPLKEVKCEQMNDVDISLSPPSATTLPSSSPVNNDRRILLDDEKHQNHHEQFKVDQTYDYLPQDYEMTDLDYCALMTIESSLESDILVKIDDIFVTQSQLSCLLDPKKFLNDDVISAYICCIKYQAHLESQDGNHITKIVRNYLKHEMVLIPINIKETHWYLAIINTQKCEIQVLDSLCWDSNRVDLADTLQGLQFHLDIIGRQQNLISHNWKDLQIISWTITEQVQEPMQKDGSSYLPMDRDCLNLVIRKFMFDEIQMMKKTKGTISKHYLDTRFWMITDFGRHPNFRKKLDVEQLAETVCSWPGVNYSVSRCKLILIPIVQFNKTYILFILNQDTRTVYILDPTPLDPVYKYNPNARYVKKLLCIAEFLPKAMSKVCPGSRWSEDVFLWRQIILSDVPIENR</sequence>
<reference evidence="7" key="1">
    <citation type="submission" date="2019-03" db="EMBL/GenBank/DDBJ databases">
        <title>WGS assembly of Setaria viridis.</title>
        <authorList>
            <person name="Huang P."/>
            <person name="Jenkins J."/>
            <person name="Grimwood J."/>
            <person name="Barry K."/>
            <person name="Healey A."/>
            <person name="Mamidi S."/>
            <person name="Sreedasyam A."/>
            <person name="Shu S."/>
            <person name="Feldman M."/>
            <person name="Wu J."/>
            <person name="Yu Y."/>
            <person name="Chen C."/>
            <person name="Johnson J."/>
            <person name="Rokhsar D."/>
            <person name="Baxter I."/>
            <person name="Schmutz J."/>
            <person name="Brutnell T."/>
            <person name="Kellogg E."/>
        </authorList>
    </citation>
    <scope>NUCLEOTIDE SEQUENCE [LARGE SCALE GENOMIC DNA]</scope>
</reference>
<dbReference type="Gene3D" id="3.40.395.10">
    <property type="entry name" value="Adenoviral Proteinase, Chain A"/>
    <property type="match status" value="1"/>
</dbReference>
<accession>A0A4U6V3M0</accession>
<dbReference type="PANTHER" id="PTHR12606:SF113">
    <property type="entry name" value="UBIQUITIN-LIKE PROTEASE FAMILY PROFILE DOMAIN-CONTAINING PROTEIN"/>
    <property type="match status" value="1"/>
</dbReference>
<feature type="region of interest" description="Disordered" evidence="5">
    <location>
        <begin position="1"/>
        <end position="20"/>
    </location>
</feature>
<dbReference type="EMBL" id="CM016554">
    <property type="protein sequence ID" value="TKW23730.1"/>
    <property type="molecule type" value="Genomic_DNA"/>
</dbReference>
<dbReference type="InterPro" id="IPR038765">
    <property type="entry name" value="Papain-like_cys_pep_sf"/>
</dbReference>
<keyword evidence="3" id="KW-0378">Hydrolase</keyword>
<dbReference type="GO" id="GO:0006508">
    <property type="term" value="P:proteolysis"/>
    <property type="evidence" value="ECO:0007669"/>
    <property type="project" value="UniProtKB-KW"/>
</dbReference>
<dbReference type="GO" id="GO:0016929">
    <property type="term" value="F:deSUMOylase activity"/>
    <property type="evidence" value="ECO:0007669"/>
    <property type="project" value="TreeGrafter"/>
</dbReference>
<name>A0A4U6V3M0_SETVI</name>
<feature type="compositionally biased region" description="Polar residues" evidence="5">
    <location>
        <begin position="1"/>
        <end position="11"/>
    </location>
</feature>
<dbReference type="GO" id="GO:0016926">
    <property type="term" value="P:protein desumoylation"/>
    <property type="evidence" value="ECO:0007669"/>
    <property type="project" value="TreeGrafter"/>
</dbReference>
<gene>
    <name evidence="7" type="ORF">SEVIR_3G006400v2</name>
</gene>
<dbReference type="InterPro" id="IPR003653">
    <property type="entry name" value="Peptidase_C48_C"/>
</dbReference>
<dbReference type="Pfam" id="PF02902">
    <property type="entry name" value="Peptidase_C48"/>
    <property type="match status" value="1"/>
</dbReference>
<keyword evidence="4" id="KW-0788">Thiol protease</keyword>
<evidence type="ECO:0000256" key="3">
    <source>
        <dbReference type="ARBA" id="ARBA00022801"/>
    </source>
</evidence>
<evidence type="ECO:0000259" key="6">
    <source>
        <dbReference type="Pfam" id="PF02902"/>
    </source>
</evidence>
<keyword evidence="8" id="KW-1185">Reference proteome</keyword>
<dbReference type="PANTHER" id="PTHR12606">
    <property type="entry name" value="SENTRIN/SUMO-SPECIFIC PROTEASE"/>
    <property type="match status" value="1"/>
</dbReference>
<evidence type="ECO:0000313" key="8">
    <source>
        <dbReference type="Proteomes" id="UP000298652"/>
    </source>
</evidence>
<dbReference type="Proteomes" id="UP000298652">
    <property type="component" value="Chromosome 3"/>
</dbReference>
<evidence type="ECO:0000256" key="1">
    <source>
        <dbReference type="ARBA" id="ARBA00005234"/>
    </source>
</evidence>
<comment type="similarity">
    <text evidence="1">Belongs to the peptidase C48 family.</text>
</comment>
<protein>
    <recommendedName>
        <fullName evidence="6">Ubiquitin-like protease family profile domain-containing protein</fullName>
    </recommendedName>
</protein>
<evidence type="ECO:0000256" key="4">
    <source>
        <dbReference type="ARBA" id="ARBA00022807"/>
    </source>
</evidence>
<evidence type="ECO:0000256" key="5">
    <source>
        <dbReference type="SAM" id="MobiDB-lite"/>
    </source>
</evidence>
<dbReference type="Gramene" id="TKW23730">
    <property type="protein sequence ID" value="TKW23730"/>
    <property type="gene ID" value="SEVIR_3G006400v2"/>
</dbReference>
<evidence type="ECO:0000313" key="7">
    <source>
        <dbReference type="EMBL" id="TKW23730.1"/>
    </source>
</evidence>
<proteinExistence type="inferred from homology"/>